<name>A0ABD5XVL2_9EURY</name>
<dbReference type="AlphaFoldDB" id="A0ABD5XVL2"/>
<dbReference type="SUPFAM" id="SSF55811">
    <property type="entry name" value="Nudix"/>
    <property type="match status" value="1"/>
</dbReference>
<dbReference type="GeneID" id="78819345"/>
<keyword evidence="6" id="KW-1185">Reference proteome</keyword>
<evidence type="ECO:0000259" key="4">
    <source>
        <dbReference type="PROSITE" id="PS51462"/>
    </source>
</evidence>
<organism evidence="5 6">
    <name type="scientific">Halosimplex aquaticum</name>
    <dbReference type="NCBI Taxonomy" id="3026162"/>
    <lineage>
        <taxon>Archaea</taxon>
        <taxon>Methanobacteriati</taxon>
        <taxon>Methanobacteriota</taxon>
        <taxon>Stenosarchaea group</taxon>
        <taxon>Halobacteria</taxon>
        <taxon>Halobacteriales</taxon>
        <taxon>Haloarculaceae</taxon>
        <taxon>Halosimplex</taxon>
    </lineage>
</organism>
<protein>
    <submittedName>
        <fullName evidence="5">NUDIX hydrolase</fullName>
    </submittedName>
</protein>
<keyword evidence="3" id="KW-0460">Magnesium</keyword>
<evidence type="ECO:0000256" key="1">
    <source>
        <dbReference type="ARBA" id="ARBA00001946"/>
    </source>
</evidence>
<dbReference type="Gene3D" id="3.90.79.10">
    <property type="entry name" value="Nucleoside Triphosphate Pyrophosphohydrolase"/>
    <property type="match status" value="1"/>
</dbReference>
<evidence type="ECO:0000313" key="6">
    <source>
        <dbReference type="Proteomes" id="UP001596432"/>
    </source>
</evidence>
<dbReference type="Proteomes" id="UP001596432">
    <property type="component" value="Unassembled WGS sequence"/>
</dbReference>
<keyword evidence="2 5" id="KW-0378">Hydrolase</keyword>
<evidence type="ECO:0000256" key="2">
    <source>
        <dbReference type="ARBA" id="ARBA00022801"/>
    </source>
</evidence>
<accession>A0ABD5XVL2</accession>
<dbReference type="GO" id="GO:0016787">
    <property type="term" value="F:hydrolase activity"/>
    <property type="evidence" value="ECO:0007669"/>
    <property type="project" value="UniProtKB-KW"/>
</dbReference>
<dbReference type="EMBL" id="JBHTAS010000001">
    <property type="protein sequence ID" value="MFC7139095.1"/>
    <property type="molecule type" value="Genomic_DNA"/>
</dbReference>
<dbReference type="PANTHER" id="PTHR43046:SF12">
    <property type="entry name" value="GDP-MANNOSE MANNOSYL HYDROLASE"/>
    <property type="match status" value="1"/>
</dbReference>
<comment type="cofactor">
    <cofactor evidence="1">
        <name>Mg(2+)</name>
        <dbReference type="ChEBI" id="CHEBI:18420"/>
    </cofactor>
</comment>
<reference evidence="5 6" key="1">
    <citation type="journal article" date="2019" name="Int. J. Syst. Evol. Microbiol.">
        <title>The Global Catalogue of Microorganisms (GCM) 10K type strain sequencing project: providing services to taxonomists for standard genome sequencing and annotation.</title>
        <authorList>
            <consortium name="The Broad Institute Genomics Platform"/>
            <consortium name="The Broad Institute Genome Sequencing Center for Infectious Disease"/>
            <person name="Wu L."/>
            <person name="Ma J."/>
        </authorList>
    </citation>
    <scope>NUCLEOTIDE SEQUENCE [LARGE SCALE GENOMIC DNA]</scope>
    <source>
        <strain evidence="5 6">XZYJT29</strain>
    </source>
</reference>
<dbReference type="PANTHER" id="PTHR43046">
    <property type="entry name" value="GDP-MANNOSE MANNOSYL HYDROLASE"/>
    <property type="match status" value="1"/>
</dbReference>
<proteinExistence type="predicted"/>
<feature type="domain" description="Nudix hydrolase" evidence="4">
    <location>
        <begin position="4"/>
        <end position="149"/>
    </location>
</feature>
<gene>
    <name evidence="5" type="ORF">ACFQMA_04490</name>
</gene>
<dbReference type="PROSITE" id="PS51462">
    <property type="entry name" value="NUDIX"/>
    <property type="match status" value="1"/>
</dbReference>
<sequence length="156" mass="17344">METTRHYTATVYVVSDGAVALHVHDGLDRWLPPGGHVDRDELPHEAGLREVREETGLDPELVADVDDVESATIDPLPKPQHFQLADVNVHGDFVGHQHVDMVYYARADSREIDPSDGEQPAEDWRWFTAADLDESVDGLDPDVVDIGRRAIETVGE</sequence>
<dbReference type="CDD" id="cd03674">
    <property type="entry name" value="NUDIX_Hydrolase"/>
    <property type="match status" value="1"/>
</dbReference>
<dbReference type="Pfam" id="PF00293">
    <property type="entry name" value="NUDIX"/>
    <property type="match status" value="1"/>
</dbReference>
<dbReference type="InterPro" id="IPR015797">
    <property type="entry name" value="NUDIX_hydrolase-like_dom_sf"/>
</dbReference>
<comment type="caution">
    <text evidence="5">The sequence shown here is derived from an EMBL/GenBank/DDBJ whole genome shotgun (WGS) entry which is preliminary data.</text>
</comment>
<evidence type="ECO:0000256" key="3">
    <source>
        <dbReference type="ARBA" id="ARBA00022842"/>
    </source>
</evidence>
<evidence type="ECO:0000313" key="5">
    <source>
        <dbReference type="EMBL" id="MFC7139095.1"/>
    </source>
</evidence>
<dbReference type="InterPro" id="IPR000086">
    <property type="entry name" value="NUDIX_hydrolase_dom"/>
</dbReference>
<dbReference type="RefSeq" id="WP_274324696.1">
    <property type="nucleotide sequence ID" value="NZ_CP118158.1"/>
</dbReference>